<evidence type="ECO:0000313" key="3">
    <source>
        <dbReference type="WBParaSite" id="PDA_v2.g23079.t1"/>
    </source>
</evidence>
<proteinExistence type="predicted"/>
<dbReference type="WBParaSite" id="PDA_v2.g23079.t1">
    <property type="protein sequence ID" value="PDA_v2.g23079.t1"/>
    <property type="gene ID" value="PDA_v2.g23079"/>
</dbReference>
<feature type="region of interest" description="Disordered" evidence="1">
    <location>
        <begin position="102"/>
        <end position="126"/>
    </location>
</feature>
<evidence type="ECO:0000313" key="2">
    <source>
        <dbReference type="Proteomes" id="UP000887578"/>
    </source>
</evidence>
<evidence type="ECO:0000256" key="1">
    <source>
        <dbReference type="SAM" id="MobiDB-lite"/>
    </source>
</evidence>
<dbReference type="Proteomes" id="UP000887578">
    <property type="component" value="Unplaced"/>
</dbReference>
<reference evidence="3" key="1">
    <citation type="submission" date="2022-11" db="UniProtKB">
        <authorList>
            <consortium name="WormBaseParasite"/>
        </authorList>
    </citation>
    <scope>IDENTIFICATION</scope>
</reference>
<keyword evidence="2" id="KW-1185">Reference proteome</keyword>
<sequence>MSDVAKIDDNSPSKKHFFQSWNKSINNLSPNFVNDIENGLKKEKNSNPNNNSIFSLHIKAFENSTDLFDETKECSRKNGQENAIDIFADLASVIKNPFEFPRQQETDKGKTPEVAQHRASQRLHQSSGAVRLKKIFSGLVFA</sequence>
<name>A0A914PWB7_9BILA</name>
<protein>
    <submittedName>
        <fullName evidence="3">Uncharacterized protein</fullName>
    </submittedName>
</protein>
<accession>A0A914PWB7</accession>
<dbReference type="AlphaFoldDB" id="A0A914PWB7"/>
<feature type="compositionally biased region" description="Basic and acidic residues" evidence="1">
    <location>
        <begin position="102"/>
        <end position="111"/>
    </location>
</feature>
<organism evidence="2 3">
    <name type="scientific">Panagrolaimus davidi</name>
    <dbReference type="NCBI Taxonomy" id="227884"/>
    <lineage>
        <taxon>Eukaryota</taxon>
        <taxon>Metazoa</taxon>
        <taxon>Ecdysozoa</taxon>
        <taxon>Nematoda</taxon>
        <taxon>Chromadorea</taxon>
        <taxon>Rhabditida</taxon>
        <taxon>Tylenchina</taxon>
        <taxon>Panagrolaimomorpha</taxon>
        <taxon>Panagrolaimoidea</taxon>
        <taxon>Panagrolaimidae</taxon>
        <taxon>Panagrolaimus</taxon>
    </lineage>
</organism>